<comment type="caution">
    <text evidence="1">The sequence shown here is derived from an EMBL/GenBank/DDBJ whole genome shotgun (WGS) entry which is preliminary data.</text>
</comment>
<organism evidence="1 2">
    <name type="scientific">Diploptera punctata</name>
    <name type="common">Pacific beetle cockroach</name>
    <dbReference type="NCBI Taxonomy" id="6984"/>
    <lineage>
        <taxon>Eukaryota</taxon>
        <taxon>Metazoa</taxon>
        <taxon>Ecdysozoa</taxon>
        <taxon>Arthropoda</taxon>
        <taxon>Hexapoda</taxon>
        <taxon>Insecta</taxon>
        <taxon>Pterygota</taxon>
        <taxon>Neoptera</taxon>
        <taxon>Polyneoptera</taxon>
        <taxon>Dictyoptera</taxon>
        <taxon>Blattodea</taxon>
        <taxon>Blaberoidea</taxon>
        <taxon>Blaberidae</taxon>
        <taxon>Diplopterinae</taxon>
        <taxon>Diploptera</taxon>
    </lineage>
</organism>
<keyword evidence="2" id="KW-1185">Reference proteome</keyword>
<evidence type="ECO:0000313" key="2">
    <source>
        <dbReference type="Proteomes" id="UP001233999"/>
    </source>
</evidence>
<name>A0AAD8E4R8_DIPPU</name>
<evidence type="ECO:0000313" key="1">
    <source>
        <dbReference type="EMBL" id="KAJ9576776.1"/>
    </source>
</evidence>
<sequence>MRYKENTRLPRRDYEQLLKEKELPTHLKADICRQLELEPTPHRKEKHDLKRPFLSSLESYCRFFNFPIFNITMVVHRSVVKGYNQPVQQQQQFPNVQPNQVAKRFK</sequence>
<protein>
    <submittedName>
        <fullName evidence="1">Uncharacterized protein</fullName>
    </submittedName>
</protein>
<reference evidence="1" key="2">
    <citation type="submission" date="2023-05" db="EMBL/GenBank/DDBJ databases">
        <authorList>
            <person name="Fouks B."/>
        </authorList>
    </citation>
    <scope>NUCLEOTIDE SEQUENCE</scope>
    <source>
        <strain evidence="1">Stay&amp;Tobe</strain>
        <tissue evidence="1">Testes</tissue>
    </source>
</reference>
<accession>A0AAD8E4R8</accession>
<dbReference type="EMBL" id="JASPKZ010009401">
    <property type="protein sequence ID" value="KAJ9576776.1"/>
    <property type="molecule type" value="Genomic_DNA"/>
</dbReference>
<gene>
    <name evidence="1" type="ORF">L9F63_025327</name>
</gene>
<reference evidence="1" key="1">
    <citation type="journal article" date="2023" name="IScience">
        <title>Live-bearing cockroach genome reveals convergent evolutionary mechanisms linked to viviparity in insects and beyond.</title>
        <authorList>
            <person name="Fouks B."/>
            <person name="Harrison M.C."/>
            <person name="Mikhailova A.A."/>
            <person name="Marchal E."/>
            <person name="English S."/>
            <person name="Carruthers M."/>
            <person name="Jennings E.C."/>
            <person name="Chiamaka E.L."/>
            <person name="Frigard R.A."/>
            <person name="Pippel M."/>
            <person name="Attardo G.M."/>
            <person name="Benoit J.B."/>
            <person name="Bornberg-Bauer E."/>
            <person name="Tobe S.S."/>
        </authorList>
    </citation>
    <scope>NUCLEOTIDE SEQUENCE</scope>
    <source>
        <strain evidence="1">Stay&amp;Tobe</strain>
    </source>
</reference>
<dbReference type="Proteomes" id="UP001233999">
    <property type="component" value="Unassembled WGS sequence"/>
</dbReference>
<proteinExistence type="predicted"/>
<dbReference type="AlphaFoldDB" id="A0AAD8E4R8"/>
<feature type="non-terminal residue" evidence="1">
    <location>
        <position position="106"/>
    </location>
</feature>